<dbReference type="Pfam" id="PF00743">
    <property type="entry name" value="FMO-like"/>
    <property type="match status" value="1"/>
</dbReference>
<proteinExistence type="inferred from homology"/>
<dbReference type="InterPro" id="IPR036188">
    <property type="entry name" value="FAD/NAD-bd_sf"/>
</dbReference>
<comment type="similarity">
    <text evidence="2">Belongs to the FAD-binding monooxygenase family.</text>
</comment>
<dbReference type="GO" id="GO:0050661">
    <property type="term" value="F:NADP binding"/>
    <property type="evidence" value="ECO:0007669"/>
    <property type="project" value="InterPro"/>
</dbReference>
<evidence type="ECO:0000313" key="8">
    <source>
        <dbReference type="EMBL" id="KAK8132075.1"/>
    </source>
</evidence>
<name>A0AAW0RB04_9PEZI</name>
<comment type="cofactor">
    <cofactor evidence="1">
        <name>FAD</name>
        <dbReference type="ChEBI" id="CHEBI:57692"/>
    </cofactor>
</comment>
<dbReference type="EMBL" id="JAQQWP010000001">
    <property type="protein sequence ID" value="KAK8132075.1"/>
    <property type="molecule type" value="Genomic_DNA"/>
</dbReference>
<keyword evidence="4" id="KW-0274">FAD</keyword>
<evidence type="ECO:0008006" key="10">
    <source>
        <dbReference type="Google" id="ProtNLM"/>
    </source>
</evidence>
<sequence>MGSIANGLNGLHLNGVQELDVLIIGAGFGGVWQLKHLRDAGYKVKLVEGGGDYGGVWYWNRYPGARVDSAVPSYEFSDPDLWKTWTWTQRFPGSAELRAYFAHVADVWDLRRDSQFDTSVESAVWDGSEAKWTIKAKTNQGQKVFKARFFLPNTGFAAKRYVPDWKGIGSFRGKFLHPSSWPHEGLDLKGKKVAIIGTGSTGVQLATDLAPLVSELAVFQRTINTCMPMRQVDYEDGAQAMPREEYPAFFEARTDSFSGFDFNFIGRSTFDDDPETRRATYEKLWAEGDFKFWLATYQDMLFTKDANREAYNFWRDKTRAKIRDPQVRDLLAPMKQPYSFGCKRISLENGYFEIFNEPHVHLVDVNSTPIEEITFKGIKTSEKECEFDYIISATGFDSMTGGLKQIDIRGPSGQSLSEHWKDGTYTNLGMSVSGFPNMFFTYGPQAPSPFCNGPTCAQLQGDWIIELMNHMRDAGLKKVEAKEENVKKWRQHVADVANTSLLPSTRSWYMGDNIPGKPRECLLYLGGVTAYYKKLGDTAANGYDGFKLE</sequence>
<dbReference type="GO" id="GO:0004499">
    <property type="term" value="F:N,N-dimethylaniline monooxygenase activity"/>
    <property type="evidence" value="ECO:0007669"/>
    <property type="project" value="InterPro"/>
</dbReference>
<dbReference type="SUPFAM" id="SSF51905">
    <property type="entry name" value="FAD/NAD(P)-binding domain"/>
    <property type="match status" value="2"/>
</dbReference>
<dbReference type="PANTHER" id="PTHR43098">
    <property type="entry name" value="L-ORNITHINE N(5)-MONOOXYGENASE-RELATED"/>
    <property type="match status" value="1"/>
</dbReference>
<dbReference type="Gene3D" id="3.50.50.60">
    <property type="entry name" value="FAD/NAD(P)-binding domain"/>
    <property type="match status" value="3"/>
</dbReference>
<gene>
    <name evidence="8" type="ORF">PG999_000248</name>
</gene>
<evidence type="ECO:0000256" key="2">
    <source>
        <dbReference type="ARBA" id="ARBA00010139"/>
    </source>
</evidence>
<keyword evidence="7" id="KW-0503">Monooxygenase</keyword>
<evidence type="ECO:0000256" key="4">
    <source>
        <dbReference type="ARBA" id="ARBA00022827"/>
    </source>
</evidence>
<evidence type="ECO:0000256" key="3">
    <source>
        <dbReference type="ARBA" id="ARBA00022630"/>
    </source>
</evidence>
<dbReference type="PRINTS" id="PR00411">
    <property type="entry name" value="PNDRDTASEI"/>
</dbReference>
<accession>A0AAW0RB04</accession>
<keyword evidence="3" id="KW-0285">Flavoprotein</keyword>
<protein>
    <recommendedName>
        <fullName evidence="10">Cyclohexanone monooxygenase</fullName>
    </recommendedName>
</protein>
<evidence type="ECO:0000256" key="5">
    <source>
        <dbReference type="ARBA" id="ARBA00022857"/>
    </source>
</evidence>
<comment type="caution">
    <text evidence="8">The sequence shown here is derived from an EMBL/GenBank/DDBJ whole genome shotgun (WGS) entry which is preliminary data.</text>
</comment>
<evidence type="ECO:0000256" key="7">
    <source>
        <dbReference type="ARBA" id="ARBA00023033"/>
    </source>
</evidence>
<keyword evidence="6" id="KW-0560">Oxidoreductase</keyword>
<dbReference type="InterPro" id="IPR020946">
    <property type="entry name" value="Flavin_mOase-like"/>
</dbReference>
<dbReference type="Proteomes" id="UP001392437">
    <property type="component" value="Unassembled WGS sequence"/>
</dbReference>
<evidence type="ECO:0000256" key="6">
    <source>
        <dbReference type="ARBA" id="ARBA00023002"/>
    </source>
</evidence>
<dbReference type="PANTHER" id="PTHR43098:SF3">
    <property type="entry name" value="L-ORNITHINE N(5)-MONOOXYGENASE-RELATED"/>
    <property type="match status" value="1"/>
</dbReference>
<evidence type="ECO:0000313" key="9">
    <source>
        <dbReference type="Proteomes" id="UP001392437"/>
    </source>
</evidence>
<dbReference type="InterPro" id="IPR050775">
    <property type="entry name" value="FAD-binding_Monooxygenases"/>
</dbReference>
<dbReference type="GO" id="GO:0050660">
    <property type="term" value="F:flavin adenine dinucleotide binding"/>
    <property type="evidence" value="ECO:0007669"/>
    <property type="project" value="InterPro"/>
</dbReference>
<dbReference type="AlphaFoldDB" id="A0AAW0RB04"/>
<keyword evidence="9" id="KW-1185">Reference proteome</keyword>
<reference evidence="8 9" key="1">
    <citation type="submission" date="2023-01" db="EMBL/GenBank/DDBJ databases">
        <title>Analysis of 21 Apiospora genomes using comparative genomics revels a genus with tremendous synthesis potential of carbohydrate active enzymes and secondary metabolites.</title>
        <authorList>
            <person name="Sorensen T."/>
        </authorList>
    </citation>
    <scope>NUCLEOTIDE SEQUENCE [LARGE SCALE GENOMIC DNA]</scope>
    <source>
        <strain evidence="8 9">CBS 117206</strain>
    </source>
</reference>
<keyword evidence="5" id="KW-0521">NADP</keyword>
<evidence type="ECO:0000256" key="1">
    <source>
        <dbReference type="ARBA" id="ARBA00001974"/>
    </source>
</evidence>
<organism evidence="8 9">
    <name type="scientific">Apiospora kogelbergensis</name>
    <dbReference type="NCBI Taxonomy" id="1337665"/>
    <lineage>
        <taxon>Eukaryota</taxon>
        <taxon>Fungi</taxon>
        <taxon>Dikarya</taxon>
        <taxon>Ascomycota</taxon>
        <taxon>Pezizomycotina</taxon>
        <taxon>Sordariomycetes</taxon>
        <taxon>Xylariomycetidae</taxon>
        <taxon>Amphisphaeriales</taxon>
        <taxon>Apiosporaceae</taxon>
        <taxon>Apiospora</taxon>
    </lineage>
</organism>